<feature type="transmembrane region" description="Helical" evidence="14">
    <location>
        <begin position="721"/>
        <end position="745"/>
    </location>
</feature>
<evidence type="ECO:0000256" key="14">
    <source>
        <dbReference type="SAM" id="Phobius"/>
    </source>
</evidence>
<feature type="transmembrane region" description="Helical" evidence="14">
    <location>
        <begin position="579"/>
        <end position="598"/>
    </location>
</feature>
<reference evidence="16 17" key="1">
    <citation type="journal article" date="2010" name="Science">
        <title>Genomic comparison of the ants Camponotus floridanus and Harpegnathos saltator.</title>
        <authorList>
            <person name="Bonasio R."/>
            <person name="Zhang G."/>
            <person name="Ye C."/>
            <person name="Mutti N.S."/>
            <person name="Fang X."/>
            <person name="Qin N."/>
            <person name="Donahue G."/>
            <person name="Yang P."/>
            <person name="Li Q."/>
            <person name="Li C."/>
            <person name="Zhang P."/>
            <person name="Huang Z."/>
            <person name="Berger S.L."/>
            <person name="Reinberg D."/>
            <person name="Wang J."/>
            <person name="Liebig J."/>
        </authorList>
    </citation>
    <scope>NUCLEOTIDE SEQUENCE [LARGE SCALE GENOMIC DNA]</scope>
    <source>
        <strain evidence="16 17">R22 G/1</strain>
    </source>
</reference>
<keyword evidence="3 12" id="KW-0444">Lipid biosynthesis</keyword>
<dbReference type="InParanoid" id="E2B5U4"/>
<evidence type="ECO:0000256" key="7">
    <source>
        <dbReference type="ARBA" id="ARBA00023002"/>
    </source>
</evidence>
<evidence type="ECO:0000313" key="17">
    <source>
        <dbReference type="Proteomes" id="UP000008237"/>
    </source>
</evidence>
<dbReference type="CDD" id="cd03505">
    <property type="entry name" value="Delta9-FADS-like"/>
    <property type="match status" value="1"/>
</dbReference>
<keyword evidence="7 12" id="KW-0560">Oxidoreductase</keyword>
<evidence type="ECO:0000313" key="16">
    <source>
        <dbReference type="EMBL" id="EFN88913.1"/>
    </source>
</evidence>
<feature type="region of interest" description="Disordered" evidence="13">
    <location>
        <begin position="509"/>
        <end position="537"/>
    </location>
</feature>
<dbReference type="OrthoDB" id="7699561at2759"/>
<feature type="transmembrane region" description="Helical" evidence="14">
    <location>
        <begin position="610"/>
        <end position="626"/>
    </location>
</feature>
<protein>
    <submittedName>
        <fullName evidence="16">Acyl-CoA Delta(11) desaturase</fullName>
    </submittedName>
</protein>
<dbReference type="GO" id="GO:0005506">
    <property type="term" value="F:iron ion binding"/>
    <property type="evidence" value="ECO:0007669"/>
    <property type="project" value="TreeGrafter"/>
</dbReference>
<evidence type="ECO:0000256" key="2">
    <source>
        <dbReference type="ARBA" id="ARBA00009295"/>
    </source>
</evidence>
<evidence type="ECO:0000256" key="3">
    <source>
        <dbReference type="ARBA" id="ARBA00022516"/>
    </source>
</evidence>
<evidence type="ECO:0000256" key="11">
    <source>
        <dbReference type="ARBA" id="ARBA00023160"/>
    </source>
</evidence>
<evidence type="ECO:0000256" key="6">
    <source>
        <dbReference type="ARBA" id="ARBA00022989"/>
    </source>
</evidence>
<keyword evidence="17" id="KW-1185">Reference proteome</keyword>
<comment type="domain">
    <text evidence="12">The histidine box domains are involved in binding the catalytic metal ions.</text>
</comment>
<evidence type="ECO:0000256" key="8">
    <source>
        <dbReference type="ARBA" id="ARBA00023004"/>
    </source>
</evidence>
<keyword evidence="8" id="KW-0408">Iron</keyword>
<evidence type="ECO:0000259" key="15">
    <source>
        <dbReference type="Pfam" id="PF00487"/>
    </source>
</evidence>
<keyword evidence="11 12" id="KW-0275">Fatty acid biosynthesis</keyword>
<dbReference type="Pfam" id="PF00487">
    <property type="entry name" value="FA_desaturase"/>
    <property type="match status" value="1"/>
</dbReference>
<feature type="transmembrane region" description="Helical" evidence="14">
    <location>
        <begin position="695"/>
        <end position="715"/>
    </location>
</feature>
<dbReference type="AlphaFoldDB" id="E2B5U4"/>
<evidence type="ECO:0000256" key="4">
    <source>
        <dbReference type="ARBA" id="ARBA00022692"/>
    </source>
</evidence>
<proteinExistence type="inferred from homology"/>
<gene>
    <name evidence="16" type="ORF">EAI_10858</name>
</gene>
<keyword evidence="9" id="KW-0443">Lipid metabolism</keyword>
<dbReference type="Proteomes" id="UP000008237">
    <property type="component" value="Unassembled WGS sequence"/>
</dbReference>
<dbReference type="InterPro" id="IPR005804">
    <property type="entry name" value="FA_desaturase_dom"/>
</dbReference>
<evidence type="ECO:0000256" key="9">
    <source>
        <dbReference type="ARBA" id="ARBA00023098"/>
    </source>
</evidence>
<accession>E2B5U4</accession>
<dbReference type="PANTHER" id="PTHR11351:SF31">
    <property type="entry name" value="DESATURASE 1, ISOFORM A-RELATED"/>
    <property type="match status" value="1"/>
</dbReference>
<feature type="transmembrane region" description="Helical" evidence="14">
    <location>
        <begin position="548"/>
        <end position="567"/>
    </location>
</feature>
<comment type="similarity">
    <text evidence="2 12">Belongs to the fatty acid desaturase type 1 family.</text>
</comment>
<feature type="compositionally biased region" description="Polar residues" evidence="13">
    <location>
        <begin position="521"/>
        <end position="534"/>
    </location>
</feature>
<comment type="cofactor">
    <cofactor evidence="12">
        <name>Fe(2+)</name>
        <dbReference type="ChEBI" id="CHEBI:29033"/>
    </cofactor>
</comment>
<evidence type="ECO:0000256" key="12">
    <source>
        <dbReference type="RuleBase" id="RU000581"/>
    </source>
</evidence>
<comment type="subcellular location">
    <subcellularLocation>
        <location evidence="1">Membrane</location>
        <topology evidence="1">Multi-pass membrane protein</topology>
    </subcellularLocation>
</comment>
<dbReference type="InterPro" id="IPR015876">
    <property type="entry name" value="Acyl-CoA_DS"/>
</dbReference>
<evidence type="ECO:0000256" key="1">
    <source>
        <dbReference type="ARBA" id="ARBA00004141"/>
    </source>
</evidence>
<dbReference type="PANTHER" id="PTHR11351">
    <property type="entry name" value="ACYL-COA DESATURASE"/>
    <property type="match status" value="1"/>
</dbReference>
<dbReference type="PRINTS" id="PR00075">
    <property type="entry name" value="FACDDSATRASE"/>
</dbReference>
<organism evidence="17">
    <name type="scientific">Harpegnathos saltator</name>
    <name type="common">Jerdon's jumping ant</name>
    <dbReference type="NCBI Taxonomy" id="610380"/>
    <lineage>
        <taxon>Eukaryota</taxon>
        <taxon>Metazoa</taxon>
        <taxon>Ecdysozoa</taxon>
        <taxon>Arthropoda</taxon>
        <taxon>Hexapoda</taxon>
        <taxon>Insecta</taxon>
        <taxon>Pterygota</taxon>
        <taxon>Neoptera</taxon>
        <taxon>Endopterygota</taxon>
        <taxon>Hymenoptera</taxon>
        <taxon>Apocrita</taxon>
        <taxon>Aculeata</taxon>
        <taxon>Formicoidea</taxon>
        <taxon>Formicidae</taxon>
        <taxon>Ponerinae</taxon>
        <taxon>Ponerini</taxon>
        <taxon>Harpegnathos</taxon>
    </lineage>
</organism>
<evidence type="ECO:0000256" key="5">
    <source>
        <dbReference type="ARBA" id="ARBA00022832"/>
    </source>
</evidence>
<dbReference type="GO" id="GO:0006636">
    <property type="term" value="P:unsaturated fatty acid biosynthetic process"/>
    <property type="evidence" value="ECO:0007669"/>
    <property type="project" value="TreeGrafter"/>
</dbReference>
<evidence type="ECO:0000256" key="13">
    <source>
        <dbReference type="SAM" id="MobiDB-lite"/>
    </source>
</evidence>
<dbReference type="GO" id="GO:0005789">
    <property type="term" value="C:endoplasmic reticulum membrane"/>
    <property type="evidence" value="ECO:0007669"/>
    <property type="project" value="TreeGrafter"/>
</dbReference>
<keyword evidence="4 12" id="KW-0812">Transmembrane</keyword>
<name>E2B5U4_HARSA</name>
<sequence length="849" mass="95620">MSSLIVSNDLHLMMLEIAVENLFVPWASEFDKVILKKTSIVFRMLDDEWTSLSPNRRDYRSYRGSSEENEKFYGGRSVVFCVSASFFEEEASGIDVQLHVRKEVCKYFEMDSCQSVGFVIVPVNDLLSGIRKQMRERNELAEHLSDFYRRQIISRSTMGIHTLLDENLQDTAATISLYIRISYLGKSVITEITRFEDTRVSFYARRQPDEKWPYHLQQLTLKNLQSGHWDSYLPHLPRGRLICRCEELVEKEAVYPADDQSMTQVTVDQQQDIAELEIAGRFNVIDMSTIADVKNGNTTTIHGDTTVIHGDTTAVDIIATTGDVDMIATKITAEGKAAAVIDADAITTSENAAALLMASNDRTIDNDQRDVEGSPSAIAEADAAAIAKADAAAIAEAKAKAIKDKEALRKAALSKSKRGGMATIGIAEGRKRTYTPSPLFPRLQTTPLATFSNTEIAVPVQSLSGVYAAAEIVKAGEGSAIKVARIVHSYTCPNGFYIMYKRSKAPSPTITEYEDNKGRESSQLGTENGTNSILDQPPKEQIPAKQPLIWSNIFILFLLHAVGLYMFIMQIHKIKFWTWAFHISTGYLAGMGVTAGTHRLWTHRSYSAKLPLRVLLITLYCMNGLIKPSRWVHIHRVHHKYTDTCADPHNANRGFVFSHIGWLTMKMHPAVRQGIKNIDMSDIHADPVIRFADKYYMLIMPPLCFILPGLTPVYLWNETWAIAITAILFRYIWILNALFAVNSFAHIWGCRPYNRTIKPTENWIVSVFSVGEGWHNYHHSFPRDYRASEFGCFNPSTGFIHLMAWLGLAYDLRTPSQEIVYRSCANKGDGTPCSVTKYSQFIPSQERRN</sequence>
<keyword evidence="5" id="KW-0276">Fatty acid metabolism</keyword>
<evidence type="ECO:0000256" key="10">
    <source>
        <dbReference type="ARBA" id="ARBA00023136"/>
    </source>
</evidence>
<dbReference type="EMBL" id="GL445887">
    <property type="protein sequence ID" value="EFN88913.1"/>
    <property type="molecule type" value="Genomic_DNA"/>
</dbReference>
<keyword evidence="10 14" id="KW-0472">Membrane</keyword>
<keyword evidence="6 14" id="KW-1133">Transmembrane helix</keyword>
<dbReference type="GO" id="GO:0004768">
    <property type="term" value="F:stearoyl-CoA 9-desaturase activity"/>
    <property type="evidence" value="ECO:0007669"/>
    <property type="project" value="TreeGrafter"/>
</dbReference>
<feature type="domain" description="Fatty acid desaturase" evidence="15">
    <location>
        <begin position="578"/>
        <end position="783"/>
    </location>
</feature>